<feature type="compositionally biased region" description="Polar residues" evidence="1">
    <location>
        <begin position="472"/>
        <end position="483"/>
    </location>
</feature>
<dbReference type="PANTHER" id="PTHR21555:SF0">
    <property type="entry name" value="SPECIFICALLY ANDROGEN-REGULATED GENE PROTEIN"/>
    <property type="match status" value="1"/>
</dbReference>
<sequence>MPKSDTWPGGVAMESLSNMDSAGSCDSVISMNSGFSEDSLEHLSAEERACLMYLEETIEALEVQEDSGLSNDEPDPGRQAAKMACHFPSVLNFFLVYNNAKSAPSNSSFYTSHSVEASEIDLGLIPPPTDFRDEPEPPPPEPEEEKELSLSAGTPTAKSLTSIKVEELRKRASTKKTPDSPSVTEEPQLNSPAEVPDSPSAHDCQSIPIPLPETAEPRGPPAVAPKPKKLPSNIILKSHRASVAGSDGNLAHSVSPTNDRLLLDPQRVRMEALRKLGLLKSDEADVGPALSPKHSPKSRRSSAVPSSPSSPAAPHTPTTPSAPSSPLVTSPGPASIPVSIPATVPPLLTSAAVVQRPDILPAPAAFSDPIKPLPSHIEVPSIMDVSEPTVNVKAQSNTPPLTPPAMAKQLTPPRGIGVKSATLERSGMGLSSYMASQEFNEAGQVARAEPSRSQLRNTRPRPASLGSRKEFSSVQGEGSQATSTDKDTRKSLPAPTVAQHSRDSQKLPRSHGISVLICPRAANGEDRREALKKLGLIRD</sequence>
<organism evidence="2 3">
    <name type="scientific">Myripristis murdjan</name>
    <name type="common">pinecone soldierfish</name>
    <dbReference type="NCBI Taxonomy" id="586833"/>
    <lineage>
        <taxon>Eukaryota</taxon>
        <taxon>Metazoa</taxon>
        <taxon>Chordata</taxon>
        <taxon>Craniata</taxon>
        <taxon>Vertebrata</taxon>
        <taxon>Euteleostomi</taxon>
        <taxon>Actinopterygii</taxon>
        <taxon>Neopterygii</taxon>
        <taxon>Teleostei</taxon>
        <taxon>Neoteleostei</taxon>
        <taxon>Acanthomorphata</taxon>
        <taxon>Holocentriformes</taxon>
        <taxon>Holocentridae</taxon>
        <taxon>Myripristis</taxon>
    </lineage>
</organism>
<feature type="region of interest" description="Disordered" evidence="1">
    <location>
        <begin position="392"/>
        <end position="413"/>
    </location>
</feature>
<name>A0A667ZHX8_9TELE</name>
<dbReference type="Pfam" id="PF15385">
    <property type="entry name" value="SARG"/>
    <property type="match status" value="2"/>
</dbReference>
<dbReference type="AlphaFoldDB" id="A0A667ZHX8"/>
<dbReference type="PANTHER" id="PTHR21555">
    <property type="entry name" value="SPECIFICALLY ANDROGEN-REGULATED GENE PROTEIN"/>
    <property type="match status" value="1"/>
</dbReference>
<feature type="region of interest" description="Disordered" evidence="1">
    <location>
        <begin position="284"/>
        <end position="332"/>
    </location>
</feature>
<protein>
    <recommendedName>
        <fullName evidence="4">Specifically androgen-regulated gene protein</fullName>
    </recommendedName>
</protein>
<reference evidence="2" key="3">
    <citation type="submission" date="2025-09" db="UniProtKB">
        <authorList>
            <consortium name="Ensembl"/>
        </authorList>
    </citation>
    <scope>IDENTIFICATION</scope>
</reference>
<keyword evidence="3" id="KW-1185">Reference proteome</keyword>
<evidence type="ECO:0000313" key="2">
    <source>
        <dbReference type="Ensembl" id="ENSMMDP00005035429.1"/>
    </source>
</evidence>
<evidence type="ECO:0008006" key="4">
    <source>
        <dbReference type="Google" id="ProtNLM"/>
    </source>
</evidence>
<reference evidence="2" key="1">
    <citation type="submission" date="2019-06" db="EMBL/GenBank/DDBJ databases">
        <authorList>
            <consortium name="Wellcome Sanger Institute Data Sharing"/>
        </authorList>
    </citation>
    <scope>NUCLEOTIDE SEQUENCE [LARGE SCALE GENOMIC DNA]</scope>
</reference>
<feature type="compositionally biased region" description="Low complexity" evidence="1">
    <location>
        <begin position="301"/>
        <end position="331"/>
    </location>
</feature>
<dbReference type="GeneTree" id="ENSGT00390000017874"/>
<feature type="region of interest" description="Disordered" evidence="1">
    <location>
        <begin position="441"/>
        <end position="515"/>
    </location>
</feature>
<feature type="region of interest" description="Disordered" evidence="1">
    <location>
        <begin position="122"/>
        <end position="263"/>
    </location>
</feature>
<feature type="compositionally biased region" description="Polar residues" evidence="1">
    <location>
        <begin position="151"/>
        <end position="162"/>
    </location>
</feature>
<dbReference type="Ensembl" id="ENSMMDT00005036205.1">
    <property type="protein sequence ID" value="ENSMMDP00005035429.1"/>
    <property type="gene ID" value="ENSMMDG00005016655.1"/>
</dbReference>
<evidence type="ECO:0000313" key="3">
    <source>
        <dbReference type="Proteomes" id="UP000472263"/>
    </source>
</evidence>
<evidence type="ECO:0000256" key="1">
    <source>
        <dbReference type="SAM" id="MobiDB-lite"/>
    </source>
</evidence>
<gene>
    <name evidence="2" type="primary">LOC115361708</name>
</gene>
<feature type="compositionally biased region" description="Polar residues" evidence="1">
    <location>
        <begin position="179"/>
        <end position="191"/>
    </location>
</feature>
<proteinExistence type="predicted"/>
<dbReference type="InParanoid" id="A0A667ZHX8"/>
<dbReference type="Proteomes" id="UP000472263">
    <property type="component" value="Chromosome 7"/>
</dbReference>
<dbReference type="InterPro" id="IPR026152">
    <property type="entry name" value="SARG"/>
</dbReference>
<accession>A0A667ZHX8</accession>
<reference evidence="2" key="2">
    <citation type="submission" date="2025-08" db="UniProtKB">
        <authorList>
            <consortium name="Ensembl"/>
        </authorList>
    </citation>
    <scope>IDENTIFICATION</scope>
</reference>